<evidence type="ECO:0000313" key="1">
    <source>
        <dbReference type="EMBL" id="HJE39462.1"/>
    </source>
</evidence>
<protein>
    <submittedName>
        <fullName evidence="1">Uncharacterized protein</fullName>
    </submittedName>
</protein>
<comment type="caution">
    <text evidence="1">The sequence shown here is derived from an EMBL/GenBank/DDBJ whole genome shotgun (WGS) entry which is preliminary data.</text>
</comment>
<dbReference type="Proteomes" id="UP000711407">
    <property type="component" value="Unassembled WGS sequence"/>
</dbReference>
<dbReference type="EMBL" id="DYXT01000035">
    <property type="protein sequence ID" value="HJE39462.1"/>
    <property type="molecule type" value="Genomic_DNA"/>
</dbReference>
<gene>
    <name evidence="1" type="ORF">K8V47_06880</name>
</gene>
<dbReference type="AlphaFoldDB" id="A0A4Q0UB80"/>
<reference evidence="1" key="2">
    <citation type="submission" date="2021-09" db="EMBL/GenBank/DDBJ databases">
        <authorList>
            <person name="Gilroy R."/>
        </authorList>
    </citation>
    <scope>NUCLEOTIDE SEQUENCE</scope>
    <source>
        <strain evidence="1">4100</strain>
    </source>
</reference>
<accession>A0A4Q0UB80</accession>
<name>A0A4Q0UB80_9BACT</name>
<proteinExistence type="predicted"/>
<sequence>MLALLLLTSCSKTDTTLMDSIPADADFVAVVDMGEVVKNIGCEITSDGPVFPPEIQSRIGNLGGDNKQVYDIFANVFPYIDAEHLMAFALKEGHYAIFTYLITDAEGYAKAMEELSGSKESRDGYTVYPGNMTTVVKGNQAWMTSCDSRRATDVVAEMLDKASEKNFTSNRGLAEFISDSGTAGVVVNLAATGLVETETWVAAHITLGDMSAKADIQLMMSDGEIVPAQGFCNVDKGFLRYVPESFNYAVGVGVESGESLAGWLKMMMPMLSFEQRGMLETALPFISKVKGTVAVAGRADGRTVDELGYIPPMLMMVKMEQADVDESVQALVTLVRGMGASVAADGQGRYEVSAPGMKVYIGNVDGSLGISTVPFEPTKNSHMASVFKTCLGGAYFMMPSGFDGMFNRDVLLRANLQQQSLQIEIAYPDTKGPFLKTYIESLQ</sequence>
<organism evidence="1 2">
    <name type="scientific">Candidatus Amulumruptor caecigallinarius</name>
    <dbReference type="NCBI Taxonomy" id="2109911"/>
    <lineage>
        <taxon>Bacteria</taxon>
        <taxon>Pseudomonadati</taxon>
        <taxon>Bacteroidota</taxon>
        <taxon>Bacteroidia</taxon>
        <taxon>Bacteroidales</taxon>
        <taxon>Muribaculaceae</taxon>
        <taxon>Candidatus Amulumruptor</taxon>
    </lineage>
</organism>
<evidence type="ECO:0000313" key="2">
    <source>
        <dbReference type="Proteomes" id="UP000711407"/>
    </source>
</evidence>
<reference evidence="1" key="1">
    <citation type="journal article" date="2021" name="PeerJ">
        <title>Extensive microbial diversity within the chicken gut microbiome revealed by metagenomics and culture.</title>
        <authorList>
            <person name="Gilroy R."/>
            <person name="Ravi A."/>
            <person name="Getino M."/>
            <person name="Pursley I."/>
            <person name="Horton D.L."/>
            <person name="Alikhan N.F."/>
            <person name="Baker D."/>
            <person name="Gharbi K."/>
            <person name="Hall N."/>
            <person name="Watson M."/>
            <person name="Adriaenssens E.M."/>
            <person name="Foster-Nyarko E."/>
            <person name="Jarju S."/>
            <person name="Secka A."/>
            <person name="Antonio M."/>
            <person name="Oren A."/>
            <person name="Chaudhuri R.R."/>
            <person name="La Ragione R."/>
            <person name="Hildebrand F."/>
            <person name="Pallen M.J."/>
        </authorList>
    </citation>
    <scope>NUCLEOTIDE SEQUENCE</scope>
    <source>
        <strain evidence="1">4100</strain>
    </source>
</reference>